<gene>
    <name evidence="2" type="ORF">EXIGLDRAFT_634169</name>
</gene>
<dbReference type="InterPro" id="IPR041078">
    <property type="entry name" value="Plavaka"/>
</dbReference>
<feature type="compositionally biased region" description="Pro residues" evidence="1">
    <location>
        <begin position="1"/>
        <end position="11"/>
    </location>
</feature>
<sequence>MDIDGPLPPASPGGADGGLVAHDNSLGPPDTVQGALIRCVRRAFDNFLVGSSTSIGAESPDDADTTRRHVPHGPYLPREFIKIVYHENSGRGPEIISLDPEMPQADRPSLASTLAAEPSISHPWAPFACQADFEFAEAMLKIQASRNDVDTLLQRIHGSWSRNGSYVTFRNYGDMEKALNAAREFVTDFKTGRVSVEYNGQMIEHTFLYRDPWEWITKMCADPTLAKTHIWHSARKYYCTRDSADDERLLDEPNTASRWWSIETDLGKGHFFLPLHLWLDKGKVSNKVRMHPILLRPLFQPGEIRNASGNGGGLLLAFMPAVTDPLNPELETPKNDSDDFALYKRRVYNAIFEFIFESCRLPSHVGRTVPCGDGVDRIVHPDVMIAALDGEEASFFCGCYAATANHPSIKCEAHKDDLSNLVCSAPKRTVTSMRSVYEEAKSIPTKTHRQALLGDHGLHLIPHFLWRFRHSDPYAAFGFDTLHKLDAGVFGHHLWPLVREELKKSHLTRQVNQNMSLFPPWPGIERFSTATNMLCNIDFSDGETFFSISKTLIPCIVQVMPQNSSIVQALSWYIGIRMLVGLLCSSRTILHVHLPHMLEKYQYWCSRVTKDYGKNFNFFKQHNLAHVVESIEEMATTQHQSTRPGEGFIQEVKQQYRRSNGRNVEQQMTTQDARAEAIAQIRTSVDAAIEDAERRRAAADLPRPSGTDDEVGEDEPEDDSSNSLGAPISRRWEDLDDVEQTLSTQNVVYRDFDARLRAFIATDFPRLATELRGNIKIMTHRCAYIHYASVEDFRGARDILRCTSSWYGKPRYDCVLLESDTARPRPARLQGLYKCRLMTSADVIDVALVRRFVPSTWKPKTKFRGCRVYEESAEHSFVRLSQIIRGAVMCPAFGAPKDTTHYLMDTTGGGDLFLRLNDMTVS</sequence>
<feature type="compositionally biased region" description="Acidic residues" evidence="1">
    <location>
        <begin position="707"/>
        <end position="720"/>
    </location>
</feature>
<dbReference type="OrthoDB" id="3135239at2759"/>
<dbReference type="EMBL" id="KV426948">
    <property type="protein sequence ID" value="KZV78330.1"/>
    <property type="molecule type" value="Genomic_DNA"/>
</dbReference>
<protein>
    <submittedName>
        <fullName evidence="2">Uncharacterized protein</fullName>
    </submittedName>
</protein>
<evidence type="ECO:0000256" key="1">
    <source>
        <dbReference type="SAM" id="MobiDB-lite"/>
    </source>
</evidence>
<dbReference type="AlphaFoldDB" id="A0A166MRY3"/>
<keyword evidence="3" id="KW-1185">Reference proteome</keyword>
<feature type="region of interest" description="Disordered" evidence="1">
    <location>
        <begin position="1"/>
        <end position="26"/>
    </location>
</feature>
<dbReference type="STRING" id="1314781.A0A166MRY3"/>
<proteinExistence type="predicted"/>
<accession>A0A166MRY3</accession>
<name>A0A166MRY3_EXIGL</name>
<dbReference type="Proteomes" id="UP000077266">
    <property type="component" value="Unassembled WGS sequence"/>
</dbReference>
<feature type="region of interest" description="Disordered" evidence="1">
    <location>
        <begin position="693"/>
        <end position="728"/>
    </location>
</feature>
<dbReference type="InParanoid" id="A0A166MRY3"/>
<evidence type="ECO:0000313" key="3">
    <source>
        <dbReference type="Proteomes" id="UP000077266"/>
    </source>
</evidence>
<evidence type="ECO:0000313" key="2">
    <source>
        <dbReference type="EMBL" id="KZV78330.1"/>
    </source>
</evidence>
<organism evidence="2 3">
    <name type="scientific">Exidia glandulosa HHB12029</name>
    <dbReference type="NCBI Taxonomy" id="1314781"/>
    <lineage>
        <taxon>Eukaryota</taxon>
        <taxon>Fungi</taxon>
        <taxon>Dikarya</taxon>
        <taxon>Basidiomycota</taxon>
        <taxon>Agaricomycotina</taxon>
        <taxon>Agaricomycetes</taxon>
        <taxon>Auriculariales</taxon>
        <taxon>Exidiaceae</taxon>
        <taxon>Exidia</taxon>
    </lineage>
</organism>
<dbReference type="Pfam" id="PF18759">
    <property type="entry name" value="Plavaka"/>
    <property type="match status" value="1"/>
</dbReference>
<reference evidence="2 3" key="1">
    <citation type="journal article" date="2016" name="Mol. Biol. Evol.">
        <title>Comparative Genomics of Early-Diverging Mushroom-Forming Fungi Provides Insights into the Origins of Lignocellulose Decay Capabilities.</title>
        <authorList>
            <person name="Nagy L.G."/>
            <person name="Riley R."/>
            <person name="Tritt A."/>
            <person name="Adam C."/>
            <person name="Daum C."/>
            <person name="Floudas D."/>
            <person name="Sun H."/>
            <person name="Yadav J.S."/>
            <person name="Pangilinan J."/>
            <person name="Larsson K.H."/>
            <person name="Matsuura K."/>
            <person name="Barry K."/>
            <person name="Labutti K."/>
            <person name="Kuo R."/>
            <person name="Ohm R.A."/>
            <person name="Bhattacharya S.S."/>
            <person name="Shirouzu T."/>
            <person name="Yoshinaga Y."/>
            <person name="Martin F.M."/>
            <person name="Grigoriev I.V."/>
            <person name="Hibbett D.S."/>
        </authorList>
    </citation>
    <scope>NUCLEOTIDE SEQUENCE [LARGE SCALE GENOMIC DNA]</scope>
    <source>
        <strain evidence="2 3">HHB12029</strain>
    </source>
</reference>
<feature type="region of interest" description="Disordered" evidence="1">
    <location>
        <begin position="51"/>
        <end position="71"/>
    </location>
</feature>